<organism evidence="10 12">
    <name type="scientific">Pseudoalteromonas citrea</name>
    <dbReference type="NCBI Taxonomy" id="43655"/>
    <lineage>
        <taxon>Bacteria</taxon>
        <taxon>Pseudomonadati</taxon>
        <taxon>Pseudomonadota</taxon>
        <taxon>Gammaproteobacteria</taxon>
        <taxon>Alteromonadales</taxon>
        <taxon>Pseudoalteromonadaceae</taxon>
        <taxon>Pseudoalteromonas</taxon>
    </lineage>
</organism>
<name>A0A5S3XIC3_9GAMM</name>
<dbReference type="RefSeq" id="WP_138598673.1">
    <property type="nucleotide sequence ID" value="NZ_PNCK01000121.1"/>
</dbReference>
<dbReference type="GO" id="GO:0015031">
    <property type="term" value="P:protein transport"/>
    <property type="evidence" value="ECO:0007669"/>
    <property type="project" value="UniProtKB-KW"/>
</dbReference>
<feature type="transmembrane region" description="Helical" evidence="8">
    <location>
        <begin position="20"/>
        <end position="41"/>
    </location>
</feature>
<evidence type="ECO:0000256" key="1">
    <source>
        <dbReference type="ARBA" id="ARBA00004162"/>
    </source>
</evidence>
<evidence type="ECO:0000313" key="10">
    <source>
        <dbReference type="EMBL" id="TMP53595.1"/>
    </source>
</evidence>
<dbReference type="AlphaFoldDB" id="A0A5S3XIC3"/>
<protein>
    <submittedName>
        <fullName evidence="10">Biopolymer transporter</fullName>
    </submittedName>
</protein>
<evidence type="ECO:0000256" key="4">
    <source>
        <dbReference type="ARBA" id="ARBA00022692"/>
    </source>
</evidence>
<keyword evidence="3" id="KW-1003">Cell membrane</keyword>
<evidence type="ECO:0000313" key="12">
    <source>
        <dbReference type="Proteomes" id="UP000307706"/>
    </source>
</evidence>
<keyword evidence="6 8" id="KW-0472">Membrane</keyword>
<dbReference type="Proteomes" id="UP000305730">
    <property type="component" value="Unassembled WGS sequence"/>
</dbReference>
<evidence type="ECO:0000256" key="8">
    <source>
        <dbReference type="SAM" id="Phobius"/>
    </source>
</evidence>
<reference evidence="10 12" key="1">
    <citation type="submission" date="2017-12" db="EMBL/GenBank/DDBJ databases">
        <authorList>
            <person name="Paulsen S."/>
            <person name="Gram L.K."/>
        </authorList>
    </citation>
    <scope>NUCLEOTIDE SEQUENCE [LARGE SCALE GENOMIC DNA]</scope>
    <source>
        <strain evidence="10 12">S2231</strain>
        <strain evidence="9">S2233</strain>
    </source>
</reference>
<dbReference type="GO" id="GO:0005886">
    <property type="term" value="C:plasma membrane"/>
    <property type="evidence" value="ECO:0007669"/>
    <property type="project" value="UniProtKB-SubCell"/>
</dbReference>
<evidence type="ECO:0000256" key="5">
    <source>
        <dbReference type="ARBA" id="ARBA00022989"/>
    </source>
</evidence>
<reference evidence="12" key="2">
    <citation type="submission" date="2019-06" db="EMBL/GenBank/DDBJ databases">
        <title>Co-occurence of chitin degradation, pigmentation and bioactivity in marine Pseudoalteromonas.</title>
        <authorList>
            <person name="Sonnenschein E.C."/>
            <person name="Bech P.K."/>
        </authorList>
    </citation>
    <scope>NUCLEOTIDE SEQUENCE [LARGE SCALE GENOMIC DNA]</scope>
    <source>
        <strain evidence="12">S2231</strain>
    </source>
</reference>
<keyword evidence="7" id="KW-0653">Protein transport</keyword>
<keyword evidence="11" id="KW-1185">Reference proteome</keyword>
<dbReference type="Proteomes" id="UP000307706">
    <property type="component" value="Unassembled WGS sequence"/>
</dbReference>
<evidence type="ECO:0000256" key="2">
    <source>
        <dbReference type="ARBA" id="ARBA00005811"/>
    </source>
</evidence>
<reference evidence="10" key="3">
    <citation type="submission" date="2019-09" db="EMBL/GenBank/DDBJ databases">
        <title>Co-occurence of chitin degradation, pigmentation and bioactivity in marine Pseudoalteromonas.</title>
        <authorList>
            <person name="Sonnenschein E.C."/>
            <person name="Bech P.K."/>
        </authorList>
    </citation>
    <scope>NUCLEOTIDE SEQUENCE</scope>
    <source>
        <strain evidence="10">S2231</strain>
        <strain evidence="9 11">S2233</strain>
    </source>
</reference>
<dbReference type="Pfam" id="PF02472">
    <property type="entry name" value="ExbD"/>
    <property type="match status" value="1"/>
</dbReference>
<gene>
    <name evidence="10" type="ORF">CWB96_20955</name>
    <name evidence="9" type="ORF">CWB97_21970</name>
</gene>
<keyword evidence="5 8" id="KW-1133">Transmembrane helix</keyword>
<evidence type="ECO:0000256" key="7">
    <source>
        <dbReference type="RuleBase" id="RU003879"/>
    </source>
</evidence>
<comment type="caution">
    <text evidence="10">The sequence shown here is derived from an EMBL/GenBank/DDBJ whole genome shotgun (WGS) entry which is preliminary data.</text>
</comment>
<evidence type="ECO:0000313" key="9">
    <source>
        <dbReference type="EMBL" id="TMP38326.1"/>
    </source>
</evidence>
<comment type="similarity">
    <text evidence="2 7">Belongs to the ExbD/TolR family.</text>
</comment>
<keyword evidence="7" id="KW-0813">Transport</keyword>
<dbReference type="InterPro" id="IPR003400">
    <property type="entry name" value="ExbD"/>
</dbReference>
<dbReference type="GO" id="GO:0022857">
    <property type="term" value="F:transmembrane transporter activity"/>
    <property type="evidence" value="ECO:0007669"/>
    <property type="project" value="InterPro"/>
</dbReference>
<evidence type="ECO:0000256" key="3">
    <source>
        <dbReference type="ARBA" id="ARBA00022475"/>
    </source>
</evidence>
<sequence length="137" mass="15162">MLELPHNTNDSLLPDLTALLDVLFIVLVFLLLSVAVQVNVLEVSLPDSGEQGEVVSEQSPQVLSLTYDGTTVSYALDEQPFSTRETLMQAVSHIAKDKPLFIAIDKQAPSEELVRLLADLSQQNRQIANILIEHKQK</sequence>
<dbReference type="OrthoDB" id="6313787at2"/>
<evidence type="ECO:0000256" key="6">
    <source>
        <dbReference type="ARBA" id="ARBA00023136"/>
    </source>
</evidence>
<comment type="subcellular location">
    <subcellularLocation>
        <location evidence="1">Cell membrane</location>
        <topology evidence="1">Single-pass membrane protein</topology>
    </subcellularLocation>
    <subcellularLocation>
        <location evidence="7">Cell membrane</location>
        <topology evidence="7">Single-pass type II membrane protein</topology>
    </subcellularLocation>
</comment>
<evidence type="ECO:0000313" key="11">
    <source>
        <dbReference type="Proteomes" id="UP000305730"/>
    </source>
</evidence>
<dbReference type="EMBL" id="PNCK01000121">
    <property type="protein sequence ID" value="TMP38326.1"/>
    <property type="molecule type" value="Genomic_DNA"/>
</dbReference>
<keyword evidence="4 7" id="KW-0812">Transmembrane</keyword>
<accession>A0A5S3XIC3</accession>
<dbReference type="EMBL" id="PNCL01000148">
    <property type="protein sequence ID" value="TMP53595.1"/>
    <property type="molecule type" value="Genomic_DNA"/>
</dbReference>
<proteinExistence type="inferred from homology"/>